<dbReference type="Proteomes" id="UP000509510">
    <property type="component" value="Chromosome II"/>
</dbReference>
<dbReference type="InterPro" id="IPR011118">
    <property type="entry name" value="Tannase/feruloyl_esterase"/>
</dbReference>
<gene>
    <name evidence="11" type="ORF">TRUGW13939_03497</name>
</gene>
<name>A0A7H8QQZ0_TALRU</name>
<dbReference type="Pfam" id="PF07519">
    <property type="entry name" value="Tannase"/>
    <property type="match status" value="1"/>
</dbReference>
<dbReference type="SUPFAM" id="SSF53474">
    <property type="entry name" value="alpha/beta-Hydrolases"/>
    <property type="match status" value="1"/>
</dbReference>
<dbReference type="PANTHER" id="PTHR33938">
    <property type="entry name" value="FERULOYL ESTERASE B-RELATED"/>
    <property type="match status" value="1"/>
</dbReference>
<evidence type="ECO:0000256" key="7">
    <source>
        <dbReference type="ARBA" id="ARBA00022837"/>
    </source>
</evidence>
<dbReference type="InterPro" id="IPR029058">
    <property type="entry name" value="AB_hydrolase_fold"/>
</dbReference>
<comment type="catalytic activity">
    <reaction evidence="9">
        <text>feruloyl-polysaccharide + H2O = ferulate + polysaccharide.</text>
        <dbReference type="EC" id="3.1.1.73"/>
    </reaction>
</comment>
<dbReference type="GO" id="GO:0030600">
    <property type="term" value="F:feruloyl esterase activity"/>
    <property type="evidence" value="ECO:0007669"/>
    <property type="project" value="UniProtKB-EC"/>
</dbReference>
<keyword evidence="6 10" id="KW-0378">Hydrolase</keyword>
<dbReference type="GeneID" id="55991002"/>
<evidence type="ECO:0000256" key="2">
    <source>
        <dbReference type="ARBA" id="ARBA00022487"/>
    </source>
</evidence>
<evidence type="ECO:0000256" key="4">
    <source>
        <dbReference type="ARBA" id="ARBA00022723"/>
    </source>
</evidence>
<evidence type="ECO:0000256" key="10">
    <source>
        <dbReference type="RuleBase" id="RU361238"/>
    </source>
</evidence>
<keyword evidence="4" id="KW-0479">Metal-binding</keyword>
<evidence type="ECO:0000256" key="6">
    <source>
        <dbReference type="ARBA" id="ARBA00022801"/>
    </source>
</evidence>
<dbReference type="EC" id="3.1.1.-" evidence="10"/>
<dbReference type="RefSeq" id="XP_035342572.1">
    <property type="nucleotide sequence ID" value="XM_035486679.1"/>
</dbReference>
<evidence type="ECO:0000256" key="5">
    <source>
        <dbReference type="ARBA" id="ARBA00022729"/>
    </source>
</evidence>
<dbReference type="GO" id="GO:0046872">
    <property type="term" value="F:metal ion binding"/>
    <property type="evidence" value="ECO:0007669"/>
    <property type="project" value="UniProtKB-KW"/>
</dbReference>
<keyword evidence="3" id="KW-0119">Carbohydrate metabolism</keyword>
<keyword evidence="8" id="KW-1015">Disulfide bond</keyword>
<feature type="signal peptide" evidence="10">
    <location>
        <begin position="1"/>
        <end position="16"/>
    </location>
</feature>
<accession>A0A7H8QQZ0</accession>
<organism evidence="11 12">
    <name type="scientific">Talaromyces rugulosus</name>
    <name type="common">Penicillium rugulosum</name>
    <dbReference type="NCBI Taxonomy" id="121627"/>
    <lineage>
        <taxon>Eukaryota</taxon>
        <taxon>Fungi</taxon>
        <taxon>Dikarya</taxon>
        <taxon>Ascomycota</taxon>
        <taxon>Pezizomycotina</taxon>
        <taxon>Eurotiomycetes</taxon>
        <taxon>Eurotiomycetidae</taxon>
        <taxon>Eurotiales</taxon>
        <taxon>Trichocomaceae</taxon>
        <taxon>Talaromyces</taxon>
        <taxon>Talaromyces sect. Islandici</taxon>
    </lineage>
</organism>
<protein>
    <recommendedName>
        <fullName evidence="10">Carboxylic ester hydrolase</fullName>
        <ecNumber evidence="10">3.1.1.-</ecNumber>
    </recommendedName>
</protein>
<evidence type="ECO:0000313" key="12">
    <source>
        <dbReference type="Proteomes" id="UP000509510"/>
    </source>
</evidence>
<dbReference type="AlphaFoldDB" id="A0A7H8QQZ0"/>
<evidence type="ECO:0000256" key="1">
    <source>
        <dbReference type="ARBA" id="ARBA00006249"/>
    </source>
</evidence>
<dbReference type="OrthoDB" id="3039123at2759"/>
<comment type="similarity">
    <text evidence="1 10">Belongs to the tannase family.</text>
</comment>
<sequence length="598" mass="66031">MELLILAQLFLAWALASPTHPTKPDCAELANAWTNPAVDISQAIEVPPNSLNISSIVNEVSLCWVRGTIKYSAKNDKLDASGNNTLTWELFLPDSAKYNGRYLMIGDGGFAGTIENNTMLTYLNLGYAVAGSDAGHSEAANGDGTDVPFLRNSAELQAWIHNSVAIATPVTQSLVAKYYSQHPDFSYYWGCSTGGAQGYALAQYHPELFDGIYAGSPGNWYSHLILSFLWNGLHTTGKAYMSQQVLSFVTKNVIEACDELDGVKDGLIENPLRCSFNVTSLQCKFGQTPDDNEPTCLTADQIKALQEIYAGPKDIRTGKEIYPGFSLGSENGLLGQELILYLDYTGPILREVAFKDSSFNIFQFNWGSDVDAVNQKVSPFIDALSSDLSRFQQRGSKIITTQGWSDQYNAALWPLQHLQEIQRTMKSQSDFIEVFMVPGGGHCGSNPSYPHVPAVYHVLEALVPWVEKGIKPSDMLSSESPDGTNTTRKLCPWPATAKFVAGNIDNWNSYTCVYPQTPIPASQIAYSSYHEYGTSIPLPGTVDSCGGRQLITNITANFCRVVLDTTISNSSSEHIESWLPDTWSDRASYRKRRYWRMY</sequence>
<proteinExistence type="inferred from homology"/>
<keyword evidence="7" id="KW-0106">Calcium</keyword>
<evidence type="ECO:0000256" key="8">
    <source>
        <dbReference type="ARBA" id="ARBA00023157"/>
    </source>
</evidence>
<reference evidence="12" key="1">
    <citation type="submission" date="2020-06" db="EMBL/GenBank/DDBJ databases">
        <title>A chromosome-scale genome assembly of Talaromyces rugulosus W13939.</title>
        <authorList>
            <person name="Wang B."/>
            <person name="Guo L."/>
            <person name="Ye K."/>
            <person name="Wang L."/>
        </authorList>
    </citation>
    <scope>NUCLEOTIDE SEQUENCE [LARGE SCALE GENOMIC DNA]</scope>
    <source>
        <strain evidence="12">W13939</strain>
    </source>
</reference>
<keyword evidence="5 10" id="KW-0732">Signal</keyword>
<evidence type="ECO:0000313" key="11">
    <source>
        <dbReference type="EMBL" id="QKX56394.1"/>
    </source>
</evidence>
<evidence type="ECO:0000256" key="9">
    <source>
        <dbReference type="ARBA" id="ARBA00034075"/>
    </source>
</evidence>
<dbReference type="Gene3D" id="3.40.50.1820">
    <property type="entry name" value="alpha/beta hydrolase"/>
    <property type="match status" value="1"/>
</dbReference>
<dbReference type="GO" id="GO:0045493">
    <property type="term" value="P:xylan catabolic process"/>
    <property type="evidence" value="ECO:0007669"/>
    <property type="project" value="UniProtKB-KW"/>
</dbReference>
<keyword evidence="3" id="KW-0624">Polysaccharide degradation</keyword>
<feature type="chain" id="PRO_5029032335" description="Carboxylic ester hydrolase" evidence="10">
    <location>
        <begin position="17"/>
        <end position="598"/>
    </location>
</feature>
<keyword evidence="12" id="KW-1185">Reference proteome</keyword>
<evidence type="ECO:0000256" key="3">
    <source>
        <dbReference type="ARBA" id="ARBA00022651"/>
    </source>
</evidence>
<keyword evidence="2" id="KW-0719">Serine esterase</keyword>
<keyword evidence="3" id="KW-0858">Xylan degradation</keyword>
<dbReference type="KEGG" id="trg:TRUGW13939_03497"/>
<dbReference type="EMBL" id="CP055899">
    <property type="protein sequence ID" value="QKX56394.1"/>
    <property type="molecule type" value="Genomic_DNA"/>
</dbReference>
<dbReference type="PANTHER" id="PTHR33938:SF15">
    <property type="entry name" value="FERULOYL ESTERASE B-RELATED"/>
    <property type="match status" value="1"/>
</dbReference>